<dbReference type="AlphaFoldDB" id="A0A8S3VYE9"/>
<dbReference type="EMBL" id="CAJQZP010000008">
    <property type="protein sequence ID" value="CAG4930765.1"/>
    <property type="molecule type" value="Genomic_DNA"/>
</dbReference>
<name>A0A8S3VYE9_PARAO</name>
<dbReference type="Proteomes" id="UP000691718">
    <property type="component" value="Unassembled WGS sequence"/>
</dbReference>
<reference evidence="2" key="1">
    <citation type="submission" date="2021-04" db="EMBL/GenBank/DDBJ databases">
        <authorList>
            <person name="Tunstrom K."/>
        </authorList>
    </citation>
    <scope>NUCLEOTIDE SEQUENCE</scope>
</reference>
<evidence type="ECO:0000259" key="1">
    <source>
        <dbReference type="Pfam" id="PF20700"/>
    </source>
</evidence>
<keyword evidence="3" id="KW-1185">Reference proteome</keyword>
<dbReference type="InterPro" id="IPR049012">
    <property type="entry name" value="Mutator_transp_dom"/>
</dbReference>
<protein>
    <submittedName>
        <fullName evidence="2">(apollo) hypothetical protein</fullName>
    </submittedName>
</protein>
<dbReference type="OrthoDB" id="6919900at2759"/>
<organism evidence="2 3">
    <name type="scientific">Parnassius apollo</name>
    <name type="common">Apollo butterfly</name>
    <name type="synonym">Papilio apollo</name>
    <dbReference type="NCBI Taxonomy" id="110799"/>
    <lineage>
        <taxon>Eukaryota</taxon>
        <taxon>Metazoa</taxon>
        <taxon>Ecdysozoa</taxon>
        <taxon>Arthropoda</taxon>
        <taxon>Hexapoda</taxon>
        <taxon>Insecta</taxon>
        <taxon>Pterygota</taxon>
        <taxon>Neoptera</taxon>
        <taxon>Endopterygota</taxon>
        <taxon>Lepidoptera</taxon>
        <taxon>Glossata</taxon>
        <taxon>Ditrysia</taxon>
        <taxon>Papilionoidea</taxon>
        <taxon>Papilionidae</taxon>
        <taxon>Parnassiinae</taxon>
        <taxon>Parnassini</taxon>
        <taxon>Parnassius</taxon>
        <taxon>Parnassius</taxon>
    </lineage>
</organism>
<gene>
    <name evidence="2" type="ORF">PAPOLLO_LOCUS221</name>
</gene>
<proteinExistence type="predicted"/>
<evidence type="ECO:0000313" key="3">
    <source>
        <dbReference type="Proteomes" id="UP000691718"/>
    </source>
</evidence>
<evidence type="ECO:0000313" key="2">
    <source>
        <dbReference type="EMBL" id="CAG4930765.1"/>
    </source>
</evidence>
<feature type="domain" description="Mutator-like transposase" evidence="1">
    <location>
        <begin position="91"/>
        <end position="240"/>
    </location>
</feature>
<dbReference type="Pfam" id="PF20700">
    <property type="entry name" value="Mutator"/>
    <property type="match status" value="1"/>
</dbReference>
<comment type="caution">
    <text evidence="2">The sequence shown here is derived from an EMBL/GenBank/DDBJ whole genome shotgun (WGS) entry which is preliminary data.</text>
</comment>
<sequence length="330" mass="37423">MTTFPLKASPVFMKEDRITFRKNQQECTELTSVALIVSDNTQTISQSTLAIGDAYIRDVSERFICSENLDDYMTPYLIEPEKNEKVTSINGRRMIDIVFFLNKLKEILSHKSLFNCGIQCLILLGEKRIGVASKFKLMCEMCGMVFHIDSDDPATTENDDMNTGAVVGIIYTGIAYSQLEEICSSMNIPTFSERYFSKIQDKVFDEWERTAAEEMEAAAERENEAAIAEGRTKNGIPNRRTVASKSQSLVEDVDTNAAERFNSVIAKMVGGKRIIFCLRRGYQERCAAAVVSFNNKLPRHTIQKKLLGKKSKKYFKEDGNEKKQKKTMEL</sequence>
<accession>A0A8S3VYE9</accession>